<dbReference type="HOGENOM" id="CLU_029766_0_0_6"/>
<dbReference type="PROSITE" id="PS51257">
    <property type="entry name" value="PROKAR_LIPOPROTEIN"/>
    <property type="match status" value="1"/>
</dbReference>
<feature type="compositionally biased region" description="Gly residues" evidence="1">
    <location>
        <begin position="21"/>
        <end position="35"/>
    </location>
</feature>
<dbReference type="KEGG" id="adi:B5T_04112"/>
<dbReference type="Proteomes" id="UP000006286">
    <property type="component" value="Chromosome"/>
</dbReference>
<feature type="signal peptide" evidence="2">
    <location>
        <begin position="1"/>
        <end position="19"/>
    </location>
</feature>
<dbReference type="OrthoDB" id="5592990at2"/>
<evidence type="ECO:0000256" key="2">
    <source>
        <dbReference type="SAM" id="SignalP"/>
    </source>
</evidence>
<dbReference type="EMBL" id="CP003466">
    <property type="protein sequence ID" value="AFT72372.1"/>
    <property type="molecule type" value="Genomic_DNA"/>
</dbReference>
<keyword evidence="2" id="KW-0732">Signal</keyword>
<dbReference type="STRING" id="930169.B5T_04112"/>
<dbReference type="eggNOG" id="COG5276">
    <property type="taxonomic scope" value="Bacteria"/>
</dbReference>
<evidence type="ECO:0000313" key="4">
    <source>
        <dbReference type="Proteomes" id="UP000006286"/>
    </source>
</evidence>
<dbReference type="RefSeq" id="WP_014996423.1">
    <property type="nucleotide sequence ID" value="NC_018691.1"/>
</dbReference>
<protein>
    <submittedName>
        <fullName evidence="3">Autotransporter adhesin</fullName>
    </submittedName>
</protein>
<dbReference type="AlphaFoldDB" id="K0CKU7"/>
<dbReference type="PATRIC" id="fig|930169.3.peg.4074"/>
<proteinExistence type="predicted"/>
<reference evidence="3 4" key="1">
    <citation type="journal article" date="2012" name="J. Bacteriol.">
        <title>Complete genome sequence of Alcanivorax dieselolei type strain B5.</title>
        <authorList>
            <person name="Lai Q."/>
            <person name="Li W."/>
            <person name="Shao Z."/>
        </authorList>
    </citation>
    <scope>NUCLEOTIDE SEQUENCE [LARGE SCALE GENOMIC DNA]</scope>
    <source>
        <strain evidence="4">DSM 16502 / CGMCC 1.3690 / B-5</strain>
    </source>
</reference>
<accession>K0CKU7</accession>
<gene>
    <name evidence="3" type="ordered locus">B5T_04112</name>
</gene>
<feature type="region of interest" description="Disordered" evidence="1">
    <location>
        <begin position="21"/>
        <end position="43"/>
    </location>
</feature>
<organism evidence="3 4">
    <name type="scientific">Alcanivorax dieselolei (strain DSM 16502 / CGMCC 1.3690 / MCCC 1A00001 / B-5)</name>
    <name type="common">Alloalcanivorax dieselolei</name>
    <dbReference type="NCBI Taxonomy" id="930169"/>
    <lineage>
        <taxon>Bacteria</taxon>
        <taxon>Pseudomonadati</taxon>
        <taxon>Pseudomonadota</taxon>
        <taxon>Gammaproteobacteria</taxon>
        <taxon>Oceanospirillales</taxon>
        <taxon>Alcanivoracaceae</taxon>
        <taxon>Alloalcanivorax</taxon>
    </lineage>
</organism>
<name>K0CKU7_ALCDB</name>
<keyword evidence="4" id="KW-1185">Reference proteome</keyword>
<evidence type="ECO:0000313" key="3">
    <source>
        <dbReference type="EMBL" id="AFT72372.1"/>
    </source>
</evidence>
<evidence type="ECO:0000256" key="1">
    <source>
        <dbReference type="SAM" id="MobiDB-lite"/>
    </source>
</evidence>
<feature type="chain" id="PRO_5003831603" evidence="2">
    <location>
        <begin position="20"/>
        <end position="555"/>
    </location>
</feature>
<sequence length="555" mass="59360">MKTFKLGTLALAVMLTACGGGGSSSGGSGDGGGGEPEPPVETETGVFTDSVVAGINYQTNPGNQSGKTNALGEYNYVEGDTVVFSIGDTELPPVTATGRVTPADMADGNHADVVINVLRLLQTLDDDDNPDNGIAISQQTLDDFIGKEVAVNQSAEAFEAVATEEVIGKTLVTKEEAEAHFAASQQADLRGSWLILEGPSERNVLTFLDYGRYILSHSYGNEDQGAATAEWGTYDWNPGTGEITFTLREESDGQGGLTWEGDGGEVTADLVLAGDELHFDLGEGDTFSATPIKDADNPLVGAWYLEEEYGFNVLTILDDSHYTIVHDNNQTDYSGEELVEVSSEWGTYQLNGESFDPVATVETDGEGGLYNKNLIDEISGPYYSLSMERWGDLSFTEHHPDGDNDFSFSRVGRFGMELEDLAGNASTVVVEREEDGFFEGLETGFSIDLVGENDKVNIYLSADGTGTLTFSPGTEDEESSTIDAPWRATTSGTLMFTETMPDQSTGSWTLTPVKGRDSTSVIVDFRHIDGGTESLLGFFISDVASPVGENEALPQ</sequence>